<evidence type="ECO:0000256" key="1">
    <source>
        <dbReference type="SAM" id="MobiDB-lite"/>
    </source>
</evidence>
<proteinExistence type="predicted"/>
<dbReference type="OrthoDB" id="3246050at2759"/>
<feature type="region of interest" description="Disordered" evidence="1">
    <location>
        <begin position="111"/>
        <end position="134"/>
    </location>
</feature>
<dbReference type="Proteomes" id="UP000076744">
    <property type="component" value="Unassembled WGS sequence"/>
</dbReference>
<feature type="compositionally biased region" description="Basic and acidic residues" evidence="1">
    <location>
        <begin position="178"/>
        <end position="213"/>
    </location>
</feature>
<protein>
    <recommendedName>
        <fullName evidence="2">DUF7053 domain-containing protein</fullName>
    </recommendedName>
</protein>
<evidence type="ECO:0000313" key="3">
    <source>
        <dbReference type="EMBL" id="OAA60781.1"/>
    </source>
</evidence>
<dbReference type="PANTHER" id="PTHR38117">
    <property type="entry name" value="NACHT AND WD40 DOMAIN PROTEIN"/>
    <property type="match status" value="1"/>
</dbReference>
<keyword evidence="4" id="KW-1185">Reference proteome</keyword>
<feature type="domain" description="DUF7053" evidence="2">
    <location>
        <begin position="3"/>
        <end position="181"/>
    </location>
</feature>
<feature type="compositionally biased region" description="Basic and acidic residues" evidence="1">
    <location>
        <begin position="118"/>
        <end position="134"/>
    </location>
</feature>
<name>A0A167TNI0_CORFA</name>
<reference evidence="3 4" key="1">
    <citation type="journal article" date="2016" name="Genome Biol. Evol.">
        <title>Divergent and convergent evolution of fungal pathogenicity.</title>
        <authorList>
            <person name="Shang Y."/>
            <person name="Xiao G."/>
            <person name="Zheng P."/>
            <person name="Cen K."/>
            <person name="Zhan S."/>
            <person name="Wang C."/>
        </authorList>
    </citation>
    <scope>NUCLEOTIDE SEQUENCE [LARGE SCALE GENOMIC DNA]</scope>
    <source>
        <strain evidence="3 4">ARSEF 2679</strain>
    </source>
</reference>
<feature type="compositionally biased region" description="Basic and acidic residues" evidence="1">
    <location>
        <begin position="286"/>
        <end position="300"/>
    </location>
</feature>
<feature type="region of interest" description="Disordered" evidence="1">
    <location>
        <begin position="276"/>
        <end position="300"/>
    </location>
</feature>
<feature type="region of interest" description="Disordered" evidence="1">
    <location>
        <begin position="178"/>
        <end position="219"/>
    </location>
</feature>
<dbReference type="PANTHER" id="PTHR38117:SF2">
    <property type="entry name" value="NACHT AND WD40 DOMAIN PROTEIN"/>
    <property type="match status" value="1"/>
</dbReference>
<dbReference type="EMBL" id="AZHB01000014">
    <property type="protein sequence ID" value="OAA60781.1"/>
    <property type="molecule type" value="Genomic_DNA"/>
</dbReference>
<dbReference type="GeneID" id="30022112"/>
<accession>A0A167TNI0</accession>
<dbReference type="RefSeq" id="XP_018703452.1">
    <property type="nucleotide sequence ID" value="XM_018849425.1"/>
</dbReference>
<comment type="caution">
    <text evidence="3">The sequence shown here is derived from an EMBL/GenBank/DDBJ whole genome shotgun (WGS) entry which is preliminary data.</text>
</comment>
<evidence type="ECO:0000259" key="2">
    <source>
        <dbReference type="Pfam" id="PF23155"/>
    </source>
</evidence>
<gene>
    <name evidence="3" type="ORF">ISF_05820</name>
</gene>
<organism evidence="3 4">
    <name type="scientific">Cordyceps fumosorosea (strain ARSEF 2679)</name>
    <name type="common">Isaria fumosorosea</name>
    <dbReference type="NCBI Taxonomy" id="1081104"/>
    <lineage>
        <taxon>Eukaryota</taxon>
        <taxon>Fungi</taxon>
        <taxon>Dikarya</taxon>
        <taxon>Ascomycota</taxon>
        <taxon>Pezizomycotina</taxon>
        <taxon>Sordariomycetes</taxon>
        <taxon>Hypocreomycetidae</taxon>
        <taxon>Hypocreales</taxon>
        <taxon>Cordycipitaceae</taxon>
        <taxon>Cordyceps</taxon>
    </lineage>
</organism>
<dbReference type="STRING" id="1081104.A0A167TNI0"/>
<dbReference type="Pfam" id="PF23155">
    <property type="entry name" value="DUF7053"/>
    <property type="match status" value="1"/>
</dbReference>
<evidence type="ECO:0000313" key="4">
    <source>
        <dbReference type="Proteomes" id="UP000076744"/>
    </source>
</evidence>
<sequence length="300" mass="33300">MPKQSTFTTVTPLPAGMTRQAAIDFLQDHEAMIDLNPLVTDRRRLPSAPPSAPADEHRCAWYEVTDRIAYLPGGLASGSVRYRCAFLDLAGIGLQTHCYAPMGVDLRTRWSVGGSEPGEPREPRELGLHGDGDGARLLPPDGLYLREDTELRCGVVMTAFVKRTLRCSHRKLAERLAQRASERARSRGRGEEQDEKKQDEERQRRDDVGEHGGGRRGVGSYYVQRELEARRRAAAAAATVGYPRNVVNGPGSQRIDQGCVSEEKQLYAGGTSNYCGQQHRHQTQRQYHEAGARHDASELP</sequence>
<dbReference type="AlphaFoldDB" id="A0A167TNI0"/>
<dbReference type="InterPro" id="IPR055481">
    <property type="entry name" value="DUF7053"/>
</dbReference>